<dbReference type="AlphaFoldDB" id="A0AA89BPU1"/>
<organism evidence="2 3">
    <name type="scientific">Pinctada imbricata</name>
    <name type="common">Atlantic pearl-oyster</name>
    <name type="synonym">Pinctada martensii</name>
    <dbReference type="NCBI Taxonomy" id="66713"/>
    <lineage>
        <taxon>Eukaryota</taxon>
        <taxon>Metazoa</taxon>
        <taxon>Spiralia</taxon>
        <taxon>Lophotrochozoa</taxon>
        <taxon>Mollusca</taxon>
        <taxon>Bivalvia</taxon>
        <taxon>Autobranchia</taxon>
        <taxon>Pteriomorphia</taxon>
        <taxon>Pterioida</taxon>
        <taxon>Pterioidea</taxon>
        <taxon>Pteriidae</taxon>
        <taxon>Pinctada</taxon>
    </lineage>
</organism>
<comment type="caution">
    <text evidence="2">The sequence shown here is derived from an EMBL/GenBank/DDBJ whole genome shotgun (WGS) entry which is preliminary data.</text>
</comment>
<proteinExistence type="predicted"/>
<protein>
    <submittedName>
        <fullName evidence="2">Uncharacterized protein</fullName>
    </submittedName>
</protein>
<keyword evidence="3" id="KW-1185">Reference proteome</keyword>
<feature type="region of interest" description="Disordered" evidence="1">
    <location>
        <begin position="98"/>
        <end position="197"/>
    </location>
</feature>
<dbReference type="Proteomes" id="UP001186944">
    <property type="component" value="Unassembled WGS sequence"/>
</dbReference>
<evidence type="ECO:0000256" key="1">
    <source>
        <dbReference type="SAM" id="MobiDB-lite"/>
    </source>
</evidence>
<feature type="compositionally biased region" description="Polar residues" evidence="1">
    <location>
        <begin position="175"/>
        <end position="193"/>
    </location>
</feature>
<feature type="compositionally biased region" description="Basic and acidic residues" evidence="1">
    <location>
        <begin position="145"/>
        <end position="156"/>
    </location>
</feature>
<name>A0AA89BPU1_PINIB</name>
<dbReference type="EMBL" id="VSWD01000012">
    <property type="protein sequence ID" value="KAK3086697.1"/>
    <property type="molecule type" value="Genomic_DNA"/>
</dbReference>
<feature type="compositionally biased region" description="Polar residues" evidence="1">
    <location>
        <begin position="134"/>
        <end position="144"/>
    </location>
</feature>
<evidence type="ECO:0000313" key="3">
    <source>
        <dbReference type="Proteomes" id="UP001186944"/>
    </source>
</evidence>
<reference evidence="2" key="1">
    <citation type="submission" date="2019-08" db="EMBL/GenBank/DDBJ databases">
        <title>The improved chromosome-level genome for the pearl oyster Pinctada fucata martensii using PacBio sequencing and Hi-C.</title>
        <authorList>
            <person name="Zheng Z."/>
        </authorList>
    </citation>
    <scope>NUCLEOTIDE SEQUENCE</scope>
    <source>
        <strain evidence="2">ZZ-2019</strain>
        <tissue evidence="2">Adductor muscle</tissue>
    </source>
</reference>
<accession>A0AA89BPU1</accession>
<sequence>MQNIRRERDGERERERERVSLPLQLPTSWELRVKIHKSFLFASKPTRRFAMEHISERRLPPRSKSAEDRGAVFSDFQPDPGRDHCVSVPPYFSVPENHRQHYSSSHSITYEEPIPEVDQSSATDEQREIDVRTPVQNGCPSVHSSIHDDASNHETTKSPILEGENLGRSSLPPENDNSVNDQQTSDLSAQSTECRGVLSADSQDINQIEPENVNPEISVTYGSNYPTSAIMAQNIPNGSFVGDMAQRIIKSEPMSIPDGSCGITVVES</sequence>
<gene>
    <name evidence="2" type="ORF">FSP39_022129</name>
</gene>
<evidence type="ECO:0000313" key="2">
    <source>
        <dbReference type="EMBL" id="KAK3086697.1"/>
    </source>
</evidence>